<dbReference type="AlphaFoldDB" id="A0A835GMH8"/>
<organism evidence="6 7">
    <name type="scientific">Spodoptera exigua</name>
    <name type="common">Beet armyworm</name>
    <name type="synonym">Noctua fulgens</name>
    <dbReference type="NCBI Taxonomy" id="7107"/>
    <lineage>
        <taxon>Eukaryota</taxon>
        <taxon>Metazoa</taxon>
        <taxon>Ecdysozoa</taxon>
        <taxon>Arthropoda</taxon>
        <taxon>Hexapoda</taxon>
        <taxon>Insecta</taxon>
        <taxon>Pterygota</taxon>
        <taxon>Neoptera</taxon>
        <taxon>Endopterygota</taxon>
        <taxon>Lepidoptera</taxon>
        <taxon>Glossata</taxon>
        <taxon>Ditrysia</taxon>
        <taxon>Noctuoidea</taxon>
        <taxon>Noctuidae</taxon>
        <taxon>Amphipyrinae</taxon>
        <taxon>Spodoptera</taxon>
    </lineage>
</organism>
<evidence type="ECO:0000256" key="4">
    <source>
        <dbReference type="ARBA" id="ARBA00023136"/>
    </source>
</evidence>
<evidence type="ECO:0000256" key="2">
    <source>
        <dbReference type="ARBA" id="ARBA00022692"/>
    </source>
</evidence>
<feature type="transmembrane region" description="Helical" evidence="5">
    <location>
        <begin position="64"/>
        <end position="86"/>
    </location>
</feature>
<dbReference type="GO" id="GO:0016020">
    <property type="term" value="C:membrane"/>
    <property type="evidence" value="ECO:0007669"/>
    <property type="project" value="UniProtKB-SubCell"/>
</dbReference>
<dbReference type="Proteomes" id="UP000648187">
    <property type="component" value="Unassembled WGS sequence"/>
</dbReference>
<evidence type="ECO:0000256" key="5">
    <source>
        <dbReference type="SAM" id="Phobius"/>
    </source>
</evidence>
<evidence type="ECO:0000256" key="1">
    <source>
        <dbReference type="ARBA" id="ARBA00004141"/>
    </source>
</evidence>
<feature type="transmembrane region" description="Helical" evidence="5">
    <location>
        <begin position="594"/>
        <end position="613"/>
    </location>
</feature>
<dbReference type="GO" id="GO:0015179">
    <property type="term" value="F:L-amino acid transmembrane transporter activity"/>
    <property type="evidence" value="ECO:0007669"/>
    <property type="project" value="TreeGrafter"/>
</dbReference>
<keyword evidence="4 5" id="KW-0472">Membrane</keyword>
<feature type="transmembrane region" description="Helical" evidence="5">
    <location>
        <begin position="625"/>
        <end position="648"/>
    </location>
</feature>
<evidence type="ECO:0000313" key="7">
    <source>
        <dbReference type="Proteomes" id="UP000648187"/>
    </source>
</evidence>
<protein>
    <recommendedName>
        <fullName evidence="8">B(0,+)-type amino acid transporter 1</fullName>
    </recommendedName>
</protein>
<evidence type="ECO:0008006" key="8">
    <source>
        <dbReference type="Google" id="ProtNLM"/>
    </source>
</evidence>
<proteinExistence type="predicted"/>
<feature type="transmembrane region" description="Helical" evidence="5">
    <location>
        <begin position="494"/>
        <end position="515"/>
    </location>
</feature>
<dbReference type="PANTHER" id="PTHR11785">
    <property type="entry name" value="AMINO ACID TRANSPORTER"/>
    <property type="match status" value="1"/>
</dbReference>
<feature type="transmembrane region" description="Helical" evidence="5">
    <location>
        <begin position="654"/>
        <end position="674"/>
    </location>
</feature>
<keyword evidence="7" id="KW-1185">Reference proteome</keyword>
<feature type="transmembrane region" description="Helical" evidence="5">
    <location>
        <begin position="469"/>
        <end position="487"/>
    </location>
</feature>
<dbReference type="PANTHER" id="PTHR11785:SF514">
    <property type="entry name" value="B(0,+)-TYPE AMINO ACID TRANSPORTER 1-LIKE PROTEIN"/>
    <property type="match status" value="1"/>
</dbReference>
<reference evidence="6" key="1">
    <citation type="submission" date="2020-08" db="EMBL/GenBank/DDBJ databases">
        <title>Spodoptera exigua strain:BAW_Kor-Di-RS1 Genome sequencing and assembly.</title>
        <authorList>
            <person name="Kim J."/>
            <person name="Nam H.Y."/>
            <person name="Kwon M."/>
            <person name="Choi J.H."/>
            <person name="Cho S.R."/>
            <person name="Kim G.-H."/>
        </authorList>
    </citation>
    <scope>NUCLEOTIDE SEQUENCE</scope>
    <source>
        <strain evidence="6">BAW_Kor-Di-RS1</strain>
        <tissue evidence="6">Whole-body</tissue>
    </source>
</reference>
<dbReference type="Gene3D" id="1.20.1740.10">
    <property type="entry name" value="Amino acid/polyamine transporter I"/>
    <property type="match status" value="2"/>
</dbReference>
<accession>A0A835GMH8</accession>
<keyword evidence="2 5" id="KW-0812">Transmembrane</keyword>
<dbReference type="InterPro" id="IPR002293">
    <property type="entry name" value="AA/rel_permease1"/>
</dbReference>
<keyword evidence="3 5" id="KW-1133">Transmembrane helix</keyword>
<name>A0A835GMH8_SPOEX</name>
<dbReference type="EMBL" id="JACKWZ010000037">
    <property type="protein sequence ID" value="KAF9419965.1"/>
    <property type="molecule type" value="Genomic_DNA"/>
</dbReference>
<gene>
    <name evidence="6" type="ORF">HW555_003677</name>
</gene>
<evidence type="ECO:0000256" key="3">
    <source>
        <dbReference type="ARBA" id="ARBA00022989"/>
    </source>
</evidence>
<dbReference type="Pfam" id="PF13520">
    <property type="entry name" value="AA_permease_2"/>
    <property type="match status" value="2"/>
</dbReference>
<comment type="caution">
    <text evidence="6">The sequence shown here is derived from an EMBL/GenBank/DDBJ whole genome shotgun (WGS) entry which is preliminary data.</text>
</comment>
<feature type="transmembrane region" description="Helical" evidence="5">
    <location>
        <begin position="428"/>
        <end position="449"/>
    </location>
</feature>
<dbReference type="InterPro" id="IPR050598">
    <property type="entry name" value="AminoAcid_Transporter"/>
</dbReference>
<comment type="subcellular location">
    <subcellularLocation>
        <location evidence="1">Membrane</location>
        <topology evidence="1">Multi-pass membrane protein</topology>
    </subcellularLocation>
</comment>
<feature type="transmembrane region" description="Helical" evidence="5">
    <location>
        <begin position="521"/>
        <end position="546"/>
    </location>
</feature>
<sequence length="704" mass="77734">MTEKEAELMEKNETGNGMAAACGSAVKLKRELGLFSAVNLILGVMIGSGIFVSPSSALEHSGSVALCLIIWTVSGIISLLGALSFAELGTVVGKSGAEYSYFQEAFGGIHKFWGPLPSFICAWIYVVILRPAEVAIIVMTFAEYAIQPFTPNLDPEYKEIAIKLASISALFQVNKVHSLKMSSDRNKETRDAVKREIKEIQARCKHEWNVIDNSPLDTPNIDLQQINEKALCYIEGLGTEIQNSNTPIMADDNLLTSQFLKEIRDKTNQVEEYTAFVRGSIHDIDAEINRLQTLITITQEAKSRPMLNKCEVQPEHVHRAKERFQVMKNELHSLIHSLFPNSDTLIIETMGQLMAEHLNEESNGYIPITSETFQIIELLKDMKIVTVNPYNKMENIFGVCKVFACLIVIGGGIYEICQGNTEHLNKGFEGSTFSPGGIALALYSGLWAYDGWNSVTVVTEEIINPGVNVPLSISIAVPLITALYVFMNVAYMTVLSYTEMTSVPAVAVAFGARVLGPASFLIPLGVAIATFGCAMSVQFGVTRVCYTAARGGHMLEVFSYVNVKRLTPAPAVAFQAILTTIFIAVGNIKTLIEFASWFLWFFYGLAMVALLVLRKTQATKPRPYRVPTIVPCFVLVVAIFLSVLPIVHDPSLKYLMAVGFIVMGATVYTVFVYYKKTPTAILRKFTFLTQVLFESVPPSDRHQD</sequence>
<feature type="transmembrane region" description="Helical" evidence="5">
    <location>
        <begin position="396"/>
        <end position="416"/>
    </location>
</feature>
<feature type="transmembrane region" description="Helical" evidence="5">
    <location>
        <begin position="32"/>
        <end position="52"/>
    </location>
</feature>
<feature type="transmembrane region" description="Helical" evidence="5">
    <location>
        <begin position="566"/>
        <end position="588"/>
    </location>
</feature>
<evidence type="ECO:0000313" key="6">
    <source>
        <dbReference type="EMBL" id="KAF9419965.1"/>
    </source>
</evidence>